<comment type="caution">
    <text evidence="2">The sequence shown here is derived from an EMBL/GenBank/DDBJ whole genome shotgun (WGS) entry which is preliminary data.</text>
</comment>
<dbReference type="Proteomes" id="UP000499080">
    <property type="component" value="Unassembled WGS sequence"/>
</dbReference>
<protein>
    <submittedName>
        <fullName evidence="2">Uncharacterized protein</fullName>
    </submittedName>
</protein>
<evidence type="ECO:0000313" key="3">
    <source>
        <dbReference type="Proteomes" id="UP000499080"/>
    </source>
</evidence>
<evidence type="ECO:0000256" key="1">
    <source>
        <dbReference type="SAM" id="MobiDB-lite"/>
    </source>
</evidence>
<keyword evidence="3" id="KW-1185">Reference proteome</keyword>
<dbReference type="EMBL" id="BGPR01031032">
    <property type="protein sequence ID" value="GBO03870.1"/>
    <property type="molecule type" value="Genomic_DNA"/>
</dbReference>
<gene>
    <name evidence="2" type="ORF">AVEN_21655_1</name>
</gene>
<feature type="region of interest" description="Disordered" evidence="1">
    <location>
        <begin position="124"/>
        <end position="192"/>
    </location>
</feature>
<proteinExistence type="predicted"/>
<organism evidence="2 3">
    <name type="scientific">Araneus ventricosus</name>
    <name type="common">Orbweaver spider</name>
    <name type="synonym">Epeira ventricosa</name>
    <dbReference type="NCBI Taxonomy" id="182803"/>
    <lineage>
        <taxon>Eukaryota</taxon>
        <taxon>Metazoa</taxon>
        <taxon>Ecdysozoa</taxon>
        <taxon>Arthropoda</taxon>
        <taxon>Chelicerata</taxon>
        <taxon>Arachnida</taxon>
        <taxon>Araneae</taxon>
        <taxon>Araneomorphae</taxon>
        <taxon>Entelegynae</taxon>
        <taxon>Araneoidea</taxon>
        <taxon>Araneidae</taxon>
        <taxon>Araneus</taxon>
    </lineage>
</organism>
<evidence type="ECO:0000313" key="2">
    <source>
        <dbReference type="EMBL" id="GBO03870.1"/>
    </source>
</evidence>
<reference evidence="2 3" key="1">
    <citation type="journal article" date="2019" name="Sci. Rep.">
        <title>Orb-weaving spider Araneus ventricosus genome elucidates the spidroin gene catalogue.</title>
        <authorList>
            <person name="Kono N."/>
            <person name="Nakamura H."/>
            <person name="Ohtoshi R."/>
            <person name="Moran D.A.P."/>
            <person name="Shinohara A."/>
            <person name="Yoshida Y."/>
            <person name="Fujiwara M."/>
            <person name="Mori M."/>
            <person name="Tomita M."/>
            <person name="Arakawa K."/>
        </authorList>
    </citation>
    <scope>NUCLEOTIDE SEQUENCE [LARGE SCALE GENOMIC DNA]</scope>
</reference>
<dbReference type="AlphaFoldDB" id="A0A4Y2TWR3"/>
<sequence length="192" mass="21137">MRLHRPAQMLLSRLYFEFFSQWSAETNRSLSAEWANSTVTPPLSILHGRKPGNVLYQRPIVLIYPFYLSLRVSFYCFDVKVKQGDDEGTFHHGSCFASRHEGNLSLSLSGRISSVITQTGPRILDHGQMTTTTPELPPPSLTSAPPAKTFSPPTYDLACNRSNAAEGSLGESGFPEPGQGRDPTTEATTDCD</sequence>
<name>A0A4Y2TWR3_ARAVE</name>
<accession>A0A4Y2TWR3</accession>